<evidence type="ECO:0000313" key="1">
    <source>
        <dbReference type="Proteomes" id="UP000192220"/>
    </source>
</evidence>
<keyword evidence="1" id="KW-1185">Reference proteome</keyword>
<dbReference type="KEGG" id="alim:106526677"/>
<gene>
    <name evidence="2" type="primary">LOC106526677</name>
</gene>
<dbReference type="PANTHER" id="PTHR46169:SF15">
    <property type="entry name" value="INNER CENTROMERE PROTEIN A-LIKE ISOFORM X1-RELATED"/>
    <property type="match status" value="1"/>
</dbReference>
<dbReference type="PANTHER" id="PTHR46169">
    <property type="entry name" value="DNA REPLICATION-RELATED ELEMENT FACTOR, ISOFORM A"/>
    <property type="match status" value="1"/>
</dbReference>
<dbReference type="GO" id="GO:0005634">
    <property type="term" value="C:nucleus"/>
    <property type="evidence" value="ECO:0007669"/>
    <property type="project" value="TreeGrafter"/>
</dbReference>
<dbReference type="InterPro" id="IPR052717">
    <property type="entry name" value="Vacuolar_transposase_reg"/>
</dbReference>
<dbReference type="RefSeq" id="XP_013876789.1">
    <property type="nucleotide sequence ID" value="XM_014021335.1"/>
</dbReference>
<dbReference type="GO" id="GO:0006357">
    <property type="term" value="P:regulation of transcription by RNA polymerase II"/>
    <property type="evidence" value="ECO:0007669"/>
    <property type="project" value="TreeGrafter"/>
</dbReference>
<dbReference type="InParanoid" id="A0A2I4C9W8"/>
<organism evidence="1 2">
    <name type="scientific">Austrofundulus limnaeus</name>
    <name type="common">Annual killifish</name>
    <dbReference type="NCBI Taxonomy" id="52670"/>
    <lineage>
        <taxon>Eukaryota</taxon>
        <taxon>Metazoa</taxon>
        <taxon>Chordata</taxon>
        <taxon>Craniata</taxon>
        <taxon>Vertebrata</taxon>
        <taxon>Euteleostomi</taxon>
        <taxon>Actinopterygii</taxon>
        <taxon>Neopterygii</taxon>
        <taxon>Teleostei</taxon>
        <taxon>Neoteleostei</taxon>
        <taxon>Acanthomorphata</taxon>
        <taxon>Ovalentaria</taxon>
        <taxon>Atherinomorphae</taxon>
        <taxon>Cyprinodontiformes</taxon>
        <taxon>Rivulidae</taxon>
        <taxon>Austrofundulus</taxon>
    </lineage>
</organism>
<dbReference type="InterPro" id="IPR012337">
    <property type="entry name" value="RNaseH-like_sf"/>
</dbReference>
<accession>A0A2I4C9W8</accession>
<reference evidence="2" key="1">
    <citation type="submission" date="2025-08" db="UniProtKB">
        <authorList>
            <consortium name="RefSeq"/>
        </authorList>
    </citation>
    <scope>IDENTIFICATION</scope>
    <source>
        <strain evidence="2">Quisiro</strain>
        <tissue evidence="2">Liver</tissue>
    </source>
</reference>
<dbReference type="AlphaFoldDB" id="A0A2I4C9W8"/>
<dbReference type="SUPFAM" id="SSF53098">
    <property type="entry name" value="Ribonuclease H-like"/>
    <property type="match status" value="1"/>
</dbReference>
<evidence type="ECO:0000313" key="2">
    <source>
        <dbReference type="RefSeq" id="XP_013876789.1"/>
    </source>
</evidence>
<name>A0A2I4C9W8_AUSLI</name>
<dbReference type="GeneID" id="106526677"/>
<protein>
    <submittedName>
        <fullName evidence="2">Uncharacterized protein LOC106526677</fullName>
    </submittedName>
</protein>
<proteinExistence type="predicted"/>
<dbReference type="OrthoDB" id="10046500at2759"/>
<sequence>MELYQEQRALDQENEPLILDVSTRWNSTLFMIRRLLKNKEAVKAALDKQKHKLVLLSAAEWTKLEKLTAILEPCRHVTDLLGGETYVSCSVVLTVLRFLDYTMKVSDEDSTYIVKFKTAFMKDLSERKAALNDDWLKMATVLDPRFKDLKCLPREEREGVWKKLEELLQDGSTTATSEPTDEPPKKKGLLCFSSDSDFNSVDVGSNHALSIYKAEKTISETDCPLQ</sequence>
<dbReference type="Proteomes" id="UP000192220">
    <property type="component" value="Unplaced"/>
</dbReference>